<dbReference type="InterPro" id="IPR011992">
    <property type="entry name" value="EF-hand-dom_pair"/>
</dbReference>
<accession>A0A7S4MG16</accession>
<organism evidence="4">
    <name type="scientific">Prymnesium polylepis</name>
    <dbReference type="NCBI Taxonomy" id="72548"/>
    <lineage>
        <taxon>Eukaryota</taxon>
        <taxon>Haptista</taxon>
        <taxon>Haptophyta</taxon>
        <taxon>Prymnesiophyceae</taxon>
        <taxon>Prymnesiales</taxon>
        <taxon>Prymnesiaceae</taxon>
        <taxon>Prymnesium</taxon>
    </lineage>
</organism>
<dbReference type="PROSITE" id="PS50222">
    <property type="entry name" value="EF_HAND_2"/>
    <property type="match status" value="3"/>
</dbReference>
<dbReference type="PANTHER" id="PTHR23050">
    <property type="entry name" value="CALCIUM BINDING PROTEIN"/>
    <property type="match status" value="1"/>
</dbReference>
<dbReference type="CDD" id="cd00051">
    <property type="entry name" value="EFh"/>
    <property type="match status" value="1"/>
</dbReference>
<dbReference type="InterPro" id="IPR050145">
    <property type="entry name" value="Centrin_CML-like"/>
</dbReference>
<dbReference type="Pfam" id="PF13499">
    <property type="entry name" value="EF-hand_7"/>
    <property type="match status" value="1"/>
</dbReference>
<evidence type="ECO:0000259" key="3">
    <source>
        <dbReference type="PROSITE" id="PS50222"/>
    </source>
</evidence>
<dbReference type="EMBL" id="HBKO01019103">
    <property type="protein sequence ID" value="CAE2220030.1"/>
    <property type="molecule type" value="Transcribed_RNA"/>
</dbReference>
<dbReference type="InterPro" id="IPR002048">
    <property type="entry name" value="EF_hand_dom"/>
</dbReference>
<gene>
    <name evidence="4" type="ORF">CPOL0286_LOCUS8708</name>
</gene>
<evidence type="ECO:0000256" key="2">
    <source>
        <dbReference type="ARBA" id="ARBA00022837"/>
    </source>
</evidence>
<dbReference type="InterPro" id="IPR018247">
    <property type="entry name" value="EF_Hand_1_Ca_BS"/>
</dbReference>
<keyword evidence="2" id="KW-0106">Calcium</keyword>
<feature type="domain" description="EF-hand" evidence="3">
    <location>
        <begin position="80"/>
        <end position="115"/>
    </location>
</feature>
<evidence type="ECO:0000313" key="4">
    <source>
        <dbReference type="EMBL" id="CAE2220030.1"/>
    </source>
</evidence>
<proteinExistence type="predicted"/>
<dbReference type="SMART" id="SM00054">
    <property type="entry name" value="EFh"/>
    <property type="match status" value="3"/>
</dbReference>
<dbReference type="SUPFAM" id="SSF47473">
    <property type="entry name" value="EF-hand"/>
    <property type="match status" value="1"/>
</dbReference>
<feature type="domain" description="EF-hand" evidence="3">
    <location>
        <begin position="1"/>
        <end position="36"/>
    </location>
</feature>
<keyword evidence="1" id="KW-0677">Repeat</keyword>
<dbReference type="AlphaFoldDB" id="A0A7S4MG16"/>
<feature type="domain" description="EF-hand" evidence="3">
    <location>
        <begin position="117"/>
        <end position="152"/>
    </location>
</feature>
<dbReference type="GO" id="GO:0005509">
    <property type="term" value="F:calcium ion binding"/>
    <property type="evidence" value="ECO:0007669"/>
    <property type="project" value="InterPro"/>
</dbReference>
<dbReference type="Gene3D" id="1.10.238.10">
    <property type="entry name" value="EF-hand"/>
    <property type="match status" value="1"/>
</dbReference>
<evidence type="ECO:0000256" key="1">
    <source>
        <dbReference type="ARBA" id="ARBA00022737"/>
    </source>
</evidence>
<protein>
    <recommendedName>
        <fullName evidence="3">EF-hand domain-containing protein</fullName>
    </recommendedName>
</protein>
<reference evidence="4" key="1">
    <citation type="submission" date="2021-01" db="EMBL/GenBank/DDBJ databases">
        <authorList>
            <person name="Corre E."/>
            <person name="Pelletier E."/>
            <person name="Niang G."/>
            <person name="Scheremetjew M."/>
            <person name="Finn R."/>
            <person name="Kale V."/>
            <person name="Holt S."/>
            <person name="Cochrane G."/>
            <person name="Meng A."/>
            <person name="Brown T."/>
            <person name="Cohen L."/>
        </authorList>
    </citation>
    <scope>NUCLEOTIDE SEQUENCE</scope>
    <source>
        <strain evidence="4">UIO037</strain>
    </source>
</reference>
<sequence length="181" mass="20275">MTHDQLQRAFGYFDLSTNGAVEPKELVDGMVELGGFNRQAVLVTKVLGGRLGRVISDEEPLSQMEFRRVYTDAFMRHKVHFREEMVQAFSYFDTDASGALEYDELLTSFRAACPFHVTDELFGQLFAKIDANGDGVVSVDEFVDYLIHHAVEKACHDAASLTPSTLEEQSHGSWGQTCSRD</sequence>
<dbReference type="PROSITE" id="PS00018">
    <property type="entry name" value="EF_HAND_1"/>
    <property type="match status" value="3"/>
</dbReference>
<name>A0A7S4MG16_9EUKA</name>